<evidence type="ECO:0000256" key="3">
    <source>
        <dbReference type="ARBA" id="ARBA00022723"/>
    </source>
</evidence>
<keyword evidence="4" id="KW-0560">Oxidoreductase</keyword>
<evidence type="ECO:0000256" key="2">
    <source>
        <dbReference type="ARBA" id="ARBA00022617"/>
    </source>
</evidence>
<keyword evidence="6" id="KW-0503">Monooxygenase</keyword>
<evidence type="ECO:0000256" key="1">
    <source>
        <dbReference type="ARBA" id="ARBA00010617"/>
    </source>
</evidence>
<protein>
    <submittedName>
        <fullName evidence="7">Cytochrome P450</fullName>
    </submittedName>
</protein>
<dbReference type="SUPFAM" id="SSF48264">
    <property type="entry name" value="Cytochrome P450"/>
    <property type="match status" value="1"/>
</dbReference>
<comment type="similarity">
    <text evidence="1">Belongs to the cytochrome P450 family.</text>
</comment>
<evidence type="ECO:0000256" key="5">
    <source>
        <dbReference type="ARBA" id="ARBA00023004"/>
    </source>
</evidence>
<reference evidence="7 8" key="1">
    <citation type="journal article" date="2024" name="J Genomics">
        <title>Draft genome sequencing and assembly of Favolaschia claudopus CIRM-BRFM 2984 isolated from oak limbs.</title>
        <authorList>
            <person name="Navarro D."/>
            <person name="Drula E."/>
            <person name="Chaduli D."/>
            <person name="Cazenave R."/>
            <person name="Ahrendt S."/>
            <person name="Wang J."/>
            <person name="Lipzen A."/>
            <person name="Daum C."/>
            <person name="Barry K."/>
            <person name="Grigoriev I.V."/>
            <person name="Favel A."/>
            <person name="Rosso M.N."/>
            <person name="Martin F."/>
        </authorList>
    </citation>
    <scope>NUCLEOTIDE SEQUENCE [LARGE SCALE GENOMIC DNA]</scope>
    <source>
        <strain evidence="7 8">CIRM-BRFM 2984</strain>
    </source>
</reference>
<dbReference type="GO" id="GO:0020037">
    <property type="term" value="F:heme binding"/>
    <property type="evidence" value="ECO:0007669"/>
    <property type="project" value="InterPro"/>
</dbReference>
<evidence type="ECO:0000256" key="4">
    <source>
        <dbReference type="ARBA" id="ARBA00023002"/>
    </source>
</evidence>
<evidence type="ECO:0000256" key="6">
    <source>
        <dbReference type="ARBA" id="ARBA00023033"/>
    </source>
</evidence>
<dbReference type="GO" id="GO:0016705">
    <property type="term" value="F:oxidoreductase activity, acting on paired donors, with incorporation or reduction of molecular oxygen"/>
    <property type="evidence" value="ECO:0007669"/>
    <property type="project" value="InterPro"/>
</dbReference>
<keyword evidence="2" id="KW-0349">Heme</keyword>
<dbReference type="InterPro" id="IPR050196">
    <property type="entry name" value="Cytochrome_P450_Monoox"/>
</dbReference>
<dbReference type="Pfam" id="PF00067">
    <property type="entry name" value="p450"/>
    <property type="match status" value="1"/>
</dbReference>
<dbReference type="InterPro" id="IPR036396">
    <property type="entry name" value="Cyt_P450_sf"/>
</dbReference>
<dbReference type="Proteomes" id="UP001362999">
    <property type="component" value="Unassembled WGS sequence"/>
</dbReference>
<dbReference type="GO" id="GO:0005506">
    <property type="term" value="F:iron ion binding"/>
    <property type="evidence" value="ECO:0007669"/>
    <property type="project" value="InterPro"/>
</dbReference>
<accession>A0AAV9Z8J1</accession>
<sequence>MTAMGAKAMRGYVRIMDHSVRRLIKCFDEMHAKGKSFDAFSWGLRGAAQTIGEVLIMGVDLKMLENAKSPIADVFHLLVRNLTLAQTLGEESYGAGNRLMDRSADVIDTGCSQDMPLQEVAVNTSSVLDYMFHATDEDGKKTNLNLVNSNILTFLGARQVTSSSVLSWHGNYASLVAARLGPEKEITGEQLGKLEYLDWFVKEDQRLYNPAFQLDAERCELNVILPGGLFISKDAQVTVSLHALMVNSEHWKDPLVFNPERWGTEEVKKRRKYVCLPFATGGRSRPTRGSIGFNFALQEIKVILTRVVLNFQIENTTEGAVIYNFIVFKPSNFSTKLHKQIPISEVDFDDLVGNRVDEKLIVRRPTNTV</sequence>
<dbReference type="GO" id="GO:0004497">
    <property type="term" value="F:monooxygenase activity"/>
    <property type="evidence" value="ECO:0007669"/>
    <property type="project" value="UniProtKB-KW"/>
</dbReference>
<name>A0AAV9Z8J1_9AGAR</name>
<dbReference type="AlphaFoldDB" id="A0AAV9Z8J1"/>
<evidence type="ECO:0000313" key="8">
    <source>
        <dbReference type="Proteomes" id="UP001362999"/>
    </source>
</evidence>
<keyword evidence="3" id="KW-0479">Metal-binding</keyword>
<organism evidence="7 8">
    <name type="scientific">Favolaschia claudopus</name>
    <dbReference type="NCBI Taxonomy" id="2862362"/>
    <lineage>
        <taxon>Eukaryota</taxon>
        <taxon>Fungi</taxon>
        <taxon>Dikarya</taxon>
        <taxon>Basidiomycota</taxon>
        <taxon>Agaricomycotina</taxon>
        <taxon>Agaricomycetes</taxon>
        <taxon>Agaricomycetidae</taxon>
        <taxon>Agaricales</taxon>
        <taxon>Marasmiineae</taxon>
        <taxon>Mycenaceae</taxon>
        <taxon>Favolaschia</taxon>
    </lineage>
</organism>
<gene>
    <name evidence="7" type="ORF">R3P38DRAFT_3481511</name>
</gene>
<dbReference type="InterPro" id="IPR001128">
    <property type="entry name" value="Cyt_P450"/>
</dbReference>
<evidence type="ECO:0000313" key="7">
    <source>
        <dbReference type="EMBL" id="KAK6974689.1"/>
    </source>
</evidence>
<dbReference type="PANTHER" id="PTHR24291">
    <property type="entry name" value="CYTOCHROME P450 FAMILY 4"/>
    <property type="match status" value="1"/>
</dbReference>
<keyword evidence="5" id="KW-0408">Iron</keyword>
<comment type="caution">
    <text evidence="7">The sequence shown here is derived from an EMBL/GenBank/DDBJ whole genome shotgun (WGS) entry which is preliminary data.</text>
</comment>
<proteinExistence type="inferred from homology"/>
<dbReference type="EMBL" id="JAWWNJ010000181">
    <property type="protein sequence ID" value="KAK6974689.1"/>
    <property type="molecule type" value="Genomic_DNA"/>
</dbReference>
<keyword evidence="8" id="KW-1185">Reference proteome</keyword>
<dbReference type="Gene3D" id="1.10.630.10">
    <property type="entry name" value="Cytochrome P450"/>
    <property type="match status" value="1"/>
</dbReference>
<dbReference type="PANTHER" id="PTHR24291:SF50">
    <property type="entry name" value="BIFUNCTIONAL ALBAFLAVENONE MONOOXYGENASE_TERPENE SYNTHASE"/>
    <property type="match status" value="1"/>
</dbReference>